<evidence type="ECO:0000313" key="1">
    <source>
        <dbReference type="EMBL" id="KAG9221892.1"/>
    </source>
</evidence>
<dbReference type="Proteomes" id="UP000824881">
    <property type="component" value="Unassembled WGS sequence"/>
</dbReference>
<name>A0ACB7IUD7_PLECO</name>
<evidence type="ECO:0000313" key="2">
    <source>
        <dbReference type="Proteomes" id="UP000824881"/>
    </source>
</evidence>
<organism evidence="1 2">
    <name type="scientific">Pleurotus cornucopiae</name>
    <name type="common">Cornucopia mushroom</name>
    <dbReference type="NCBI Taxonomy" id="5321"/>
    <lineage>
        <taxon>Eukaryota</taxon>
        <taxon>Fungi</taxon>
        <taxon>Dikarya</taxon>
        <taxon>Basidiomycota</taxon>
        <taxon>Agaricomycotina</taxon>
        <taxon>Agaricomycetes</taxon>
        <taxon>Agaricomycetidae</taxon>
        <taxon>Agaricales</taxon>
        <taxon>Pleurotineae</taxon>
        <taxon>Pleurotaceae</taxon>
        <taxon>Pleurotus</taxon>
    </lineage>
</organism>
<protein>
    <submittedName>
        <fullName evidence="1">Uncharacterized protein</fullName>
    </submittedName>
</protein>
<reference evidence="1 2" key="1">
    <citation type="journal article" date="2021" name="Appl. Environ. Microbiol.">
        <title>Genetic linkage and physical mapping for an oyster mushroom Pleurotus cornucopiae and QTL analysis for the trait cap color.</title>
        <authorList>
            <person name="Zhang Y."/>
            <person name="Gao W."/>
            <person name="Sonnenberg A."/>
            <person name="Chen Q."/>
            <person name="Zhang J."/>
            <person name="Huang C."/>
        </authorList>
    </citation>
    <scope>NUCLEOTIDE SEQUENCE [LARGE SCALE GENOMIC DNA]</scope>
    <source>
        <strain evidence="1">CCMSSC00406</strain>
    </source>
</reference>
<comment type="caution">
    <text evidence="1">The sequence shown here is derived from an EMBL/GenBank/DDBJ whole genome shotgun (WGS) entry which is preliminary data.</text>
</comment>
<keyword evidence="2" id="KW-1185">Reference proteome</keyword>
<sequence>MAAPSTEQTVNVSNGIPPPSFDLPYPETPETITENLLKLGGTIPNTYVAADHTECWLSTCTSTSKKRGTITTEEWMNSIQFLTQVGQTSTPIRQEFILLSDVLGVSALVDLLNTPAIPGATANSVLGPFHTDDAPLIENGESIASEGRGKYLYIEGRVLDTDGNPVPDALIETWQADETGLYDTQYADRDGPDLRGLLKTDKDGKYGYRAVVPEAYPIPGDGPVGELLVTLNRHNMRPAHIHITVDAPGYRKLTTALYPEGNVYLRSDCVFGVKESLVVKLVEVTDEKETRRRGFPKGNTFKLLTFDIVLVKQ</sequence>
<gene>
    <name evidence="1" type="ORF">CCMSSC00406_0005717</name>
</gene>
<accession>A0ACB7IUD7</accession>
<dbReference type="EMBL" id="WQMT02000006">
    <property type="protein sequence ID" value="KAG9221892.1"/>
    <property type="molecule type" value="Genomic_DNA"/>
</dbReference>
<proteinExistence type="predicted"/>